<name>A0A0E9U398_ANGAN</name>
<evidence type="ECO:0000313" key="1">
    <source>
        <dbReference type="EMBL" id="JAH59433.1"/>
    </source>
</evidence>
<protein>
    <submittedName>
        <fullName evidence="1">Uncharacterized protein</fullName>
    </submittedName>
</protein>
<accession>A0A0E9U398</accession>
<dbReference type="AlphaFoldDB" id="A0A0E9U398"/>
<sequence length="29" mass="3480">MVPTLYRQLARAVFHRFGVIKIWNISLLH</sequence>
<reference evidence="1" key="1">
    <citation type="submission" date="2014-11" db="EMBL/GenBank/DDBJ databases">
        <authorList>
            <person name="Amaro Gonzalez C."/>
        </authorList>
    </citation>
    <scope>NUCLEOTIDE SEQUENCE</scope>
</reference>
<organism evidence="1">
    <name type="scientific">Anguilla anguilla</name>
    <name type="common">European freshwater eel</name>
    <name type="synonym">Muraena anguilla</name>
    <dbReference type="NCBI Taxonomy" id="7936"/>
    <lineage>
        <taxon>Eukaryota</taxon>
        <taxon>Metazoa</taxon>
        <taxon>Chordata</taxon>
        <taxon>Craniata</taxon>
        <taxon>Vertebrata</taxon>
        <taxon>Euteleostomi</taxon>
        <taxon>Actinopterygii</taxon>
        <taxon>Neopterygii</taxon>
        <taxon>Teleostei</taxon>
        <taxon>Anguilliformes</taxon>
        <taxon>Anguillidae</taxon>
        <taxon>Anguilla</taxon>
    </lineage>
</organism>
<dbReference type="EMBL" id="GBXM01049144">
    <property type="protein sequence ID" value="JAH59433.1"/>
    <property type="molecule type" value="Transcribed_RNA"/>
</dbReference>
<proteinExistence type="predicted"/>
<reference evidence="1" key="2">
    <citation type="journal article" date="2015" name="Fish Shellfish Immunol.">
        <title>Early steps in the European eel (Anguilla anguilla)-Vibrio vulnificus interaction in the gills: Role of the RtxA13 toxin.</title>
        <authorList>
            <person name="Callol A."/>
            <person name="Pajuelo D."/>
            <person name="Ebbesson L."/>
            <person name="Teles M."/>
            <person name="MacKenzie S."/>
            <person name="Amaro C."/>
        </authorList>
    </citation>
    <scope>NUCLEOTIDE SEQUENCE</scope>
</reference>